<keyword evidence="8" id="KW-1185">Reference proteome</keyword>
<comment type="similarity">
    <text evidence="2">Belongs to the NlpA lipoprotein family.</text>
</comment>
<keyword evidence="6" id="KW-0449">Lipoprotein</keyword>
<dbReference type="AlphaFoldDB" id="A0A1D7TMX2"/>
<evidence type="ECO:0000256" key="5">
    <source>
        <dbReference type="ARBA" id="ARBA00023139"/>
    </source>
</evidence>
<organism evidence="7 8">
    <name type="scientific">Sulfurospirillum halorespirans DSM 13726</name>
    <dbReference type="NCBI Taxonomy" id="1193502"/>
    <lineage>
        <taxon>Bacteria</taxon>
        <taxon>Pseudomonadati</taxon>
        <taxon>Campylobacterota</taxon>
        <taxon>Epsilonproteobacteria</taxon>
        <taxon>Campylobacterales</taxon>
        <taxon>Sulfurospirillaceae</taxon>
        <taxon>Sulfurospirillum</taxon>
    </lineage>
</organism>
<evidence type="ECO:0000313" key="7">
    <source>
        <dbReference type="EMBL" id="AOO66341.1"/>
    </source>
</evidence>
<sequence>MKKIVMLFVGVVCSMLLFSGCSDNKGKTSGATVEKKTITIATTALAMPEVELGIEDLKKRGYEVTVKVLQDATTMCKAIENGEIDVALHPHKPWMDSYNAGNKTDIAMLTPYIHKNTFGMFSKKYATPEEIPNGAKIIIPQDESNLARSLFMMEQLNFIKLKAGVTSPTDLDIESNDKNVKIFKIHVHQVIASLDDADAAFSATLFAVSNKLDPKYQIATSKDADKFGVGFIIANKNKDTKWAKDILASYTTEKVREGINGIYKGSSIPGF</sequence>
<dbReference type="PANTHER" id="PTHR30429:SF0">
    <property type="entry name" value="METHIONINE-BINDING LIPOPROTEIN METQ"/>
    <property type="match status" value="1"/>
</dbReference>
<keyword evidence="5" id="KW-0564">Palmitate</keyword>
<dbReference type="KEGG" id="shal:SHALO_2582"/>
<reference evidence="8" key="1">
    <citation type="submission" date="2016-08" db="EMBL/GenBank/DDBJ databases">
        <title>Complete genome sequence of the organohalide-respiring Epsilonproteobacterium Sulfurospirillum halorespirans.</title>
        <authorList>
            <person name="Goris T."/>
            <person name="Zimmermann J."/>
            <person name="Schenz B."/>
            <person name="Lemos M."/>
            <person name="Hackermueller J."/>
            <person name="Diekert G."/>
        </authorList>
    </citation>
    <scope>NUCLEOTIDE SEQUENCE [LARGE SCALE GENOMIC DNA]</scope>
    <source>
        <strain>DSM 13726</strain>
        <strain evidence="8">PCE-M2</strain>
    </source>
</reference>
<dbReference type="InterPro" id="IPR004872">
    <property type="entry name" value="Lipoprotein_NlpA"/>
</dbReference>
<evidence type="ECO:0000256" key="3">
    <source>
        <dbReference type="ARBA" id="ARBA00022729"/>
    </source>
</evidence>
<dbReference type="PANTHER" id="PTHR30429">
    <property type="entry name" value="D-METHIONINE-BINDING LIPOPROTEIN METQ"/>
    <property type="match status" value="1"/>
</dbReference>
<comment type="subcellular location">
    <subcellularLocation>
        <location evidence="1">Membrane</location>
        <topology evidence="1">Lipid-anchor</topology>
    </subcellularLocation>
</comment>
<dbReference type="Proteomes" id="UP000094609">
    <property type="component" value="Chromosome"/>
</dbReference>
<dbReference type="GO" id="GO:0016020">
    <property type="term" value="C:membrane"/>
    <property type="evidence" value="ECO:0007669"/>
    <property type="project" value="UniProtKB-SubCell"/>
</dbReference>
<proteinExistence type="inferred from homology"/>
<name>A0A1D7TMX2_9BACT</name>
<dbReference type="Gene3D" id="3.40.190.10">
    <property type="entry name" value="Periplasmic binding protein-like II"/>
    <property type="match status" value="2"/>
</dbReference>
<accession>A0A1D7TMX2</accession>
<dbReference type="RefSeq" id="WP_069478883.1">
    <property type="nucleotide sequence ID" value="NZ_CP017111.1"/>
</dbReference>
<evidence type="ECO:0000313" key="8">
    <source>
        <dbReference type="Proteomes" id="UP000094609"/>
    </source>
</evidence>
<evidence type="ECO:0000256" key="4">
    <source>
        <dbReference type="ARBA" id="ARBA00023136"/>
    </source>
</evidence>
<evidence type="ECO:0000256" key="6">
    <source>
        <dbReference type="ARBA" id="ARBA00023288"/>
    </source>
</evidence>
<dbReference type="STRING" id="1193502.SHALO_2582"/>
<keyword evidence="4" id="KW-0472">Membrane</keyword>
<protein>
    <submittedName>
        <fullName evidence="7">MUT family transporter, periplasmic binding protein</fullName>
    </submittedName>
</protein>
<dbReference type="SUPFAM" id="SSF53850">
    <property type="entry name" value="Periplasmic binding protein-like II"/>
    <property type="match status" value="1"/>
</dbReference>
<gene>
    <name evidence="7" type="ORF">SHALO_2582</name>
</gene>
<evidence type="ECO:0000256" key="1">
    <source>
        <dbReference type="ARBA" id="ARBA00004635"/>
    </source>
</evidence>
<keyword evidence="3" id="KW-0732">Signal</keyword>
<evidence type="ECO:0000256" key="2">
    <source>
        <dbReference type="ARBA" id="ARBA00008973"/>
    </source>
</evidence>
<dbReference type="PROSITE" id="PS51257">
    <property type="entry name" value="PROKAR_LIPOPROTEIN"/>
    <property type="match status" value="1"/>
</dbReference>
<dbReference type="Pfam" id="PF03180">
    <property type="entry name" value="Lipoprotein_9"/>
    <property type="match status" value="1"/>
</dbReference>
<dbReference type="EMBL" id="CP017111">
    <property type="protein sequence ID" value="AOO66341.1"/>
    <property type="molecule type" value="Genomic_DNA"/>
</dbReference>